<name>A0ACB1A8M7_MELEN</name>
<dbReference type="EMBL" id="CAVMJV010000067">
    <property type="protein sequence ID" value="CAK5087639.1"/>
    <property type="molecule type" value="Genomic_DNA"/>
</dbReference>
<gene>
    <name evidence="1" type="ORF">MENTE1834_LOCUS35250</name>
</gene>
<reference evidence="1" key="1">
    <citation type="submission" date="2023-11" db="EMBL/GenBank/DDBJ databases">
        <authorList>
            <person name="Poullet M."/>
        </authorList>
    </citation>
    <scope>NUCLEOTIDE SEQUENCE</scope>
    <source>
        <strain evidence="1">E1834</strain>
    </source>
</reference>
<proteinExistence type="predicted"/>
<accession>A0ACB1A8M7</accession>
<evidence type="ECO:0000313" key="2">
    <source>
        <dbReference type="Proteomes" id="UP001497535"/>
    </source>
</evidence>
<sequence>MRSHPLEVQFDVLKCLNFDQLFSFKQTNFYFLNLINKYEGGLARKNFFQLELIDAKTIDSQKLDSHVFIKLEPVISAFILNDQLMNKWKASLDKSITLYLHGLEDSSDDNTKDFAVQLEKKGFNIK</sequence>
<keyword evidence="2" id="KW-1185">Reference proteome</keyword>
<protein>
    <submittedName>
        <fullName evidence="1">Uncharacterized protein</fullName>
    </submittedName>
</protein>
<organism evidence="1 2">
    <name type="scientific">Meloidogyne enterolobii</name>
    <name type="common">Root-knot nematode worm</name>
    <name type="synonym">Meloidogyne mayaguensis</name>
    <dbReference type="NCBI Taxonomy" id="390850"/>
    <lineage>
        <taxon>Eukaryota</taxon>
        <taxon>Metazoa</taxon>
        <taxon>Ecdysozoa</taxon>
        <taxon>Nematoda</taxon>
        <taxon>Chromadorea</taxon>
        <taxon>Rhabditida</taxon>
        <taxon>Tylenchina</taxon>
        <taxon>Tylenchomorpha</taxon>
        <taxon>Tylenchoidea</taxon>
        <taxon>Meloidogynidae</taxon>
        <taxon>Meloidogyninae</taxon>
        <taxon>Meloidogyne</taxon>
    </lineage>
</organism>
<dbReference type="Proteomes" id="UP001497535">
    <property type="component" value="Unassembled WGS sequence"/>
</dbReference>
<comment type="caution">
    <text evidence="1">The sequence shown here is derived from an EMBL/GenBank/DDBJ whole genome shotgun (WGS) entry which is preliminary data.</text>
</comment>
<evidence type="ECO:0000313" key="1">
    <source>
        <dbReference type="EMBL" id="CAK5087639.1"/>
    </source>
</evidence>